<dbReference type="RefSeq" id="WP_166097550.1">
    <property type="nucleotide sequence ID" value="NZ_BMMY01000001.1"/>
</dbReference>
<keyword evidence="2" id="KW-0472">Membrane</keyword>
<sequence length="306" mass="31556">MVSALAAVGALLFAKGFVATPRIDWQEHPWQLSLAFAAGVAGLLGVGWLITLAMGVLRPQMYELTRLPAAFVAEVEGAGAGAVLPDDCPTVARLQTRLNAVRRALYTVGEEVSSAEAALQQGDPPAGTAARLEDLQRERRVLLHNLAVYRAARADLLDRAEYFTLSRGLSRSATLRMVGAGVVAATGGIGFLLALSSSGTGTAPAVPAVGELVRVDSAAGTRLWTLLGLEACQAESGTPRVPVVVGGGDGSSRSPYTVTTLPTATCHAQTFTVTDSSALVSVPVRTTPETAPGDLGGTPRVSARTS</sequence>
<dbReference type="KEGG" id="pei:H9L10_04015"/>
<feature type="transmembrane region" description="Helical" evidence="2">
    <location>
        <begin position="35"/>
        <end position="57"/>
    </location>
</feature>
<dbReference type="EMBL" id="CP060712">
    <property type="protein sequence ID" value="QNN50219.1"/>
    <property type="molecule type" value="Genomic_DNA"/>
</dbReference>
<feature type="region of interest" description="Disordered" evidence="1">
    <location>
        <begin position="284"/>
        <end position="306"/>
    </location>
</feature>
<reference evidence="3 4" key="1">
    <citation type="submission" date="2020-08" db="EMBL/GenBank/DDBJ databases">
        <title>Genome sequence of Phycicoccus endophyticus JCM 31784T.</title>
        <authorList>
            <person name="Hyun D.-W."/>
            <person name="Bae J.-W."/>
        </authorList>
    </citation>
    <scope>NUCLEOTIDE SEQUENCE [LARGE SCALE GENOMIC DNA]</scope>
    <source>
        <strain evidence="3 4">JCM 31784</strain>
    </source>
</reference>
<keyword evidence="4" id="KW-1185">Reference proteome</keyword>
<protein>
    <submittedName>
        <fullName evidence="3">Uncharacterized protein</fullName>
    </submittedName>
</protein>
<keyword evidence="2" id="KW-1133">Transmembrane helix</keyword>
<evidence type="ECO:0000256" key="1">
    <source>
        <dbReference type="SAM" id="MobiDB-lite"/>
    </source>
</evidence>
<name>A0A7G9R3P4_9MICO</name>
<proteinExistence type="predicted"/>
<evidence type="ECO:0000256" key="2">
    <source>
        <dbReference type="SAM" id="Phobius"/>
    </source>
</evidence>
<accession>A0A7G9R3P4</accession>
<dbReference type="Proteomes" id="UP000515976">
    <property type="component" value="Chromosome"/>
</dbReference>
<feature type="transmembrane region" description="Helical" evidence="2">
    <location>
        <begin position="175"/>
        <end position="195"/>
    </location>
</feature>
<gene>
    <name evidence="3" type="ORF">H9L10_04015</name>
</gene>
<keyword evidence="2" id="KW-0812">Transmembrane</keyword>
<organism evidence="3 4">
    <name type="scientific">Phycicoccus endophyticus</name>
    <dbReference type="NCBI Taxonomy" id="1690220"/>
    <lineage>
        <taxon>Bacteria</taxon>
        <taxon>Bacillati</taxon>
        <taxon>Actinomycetota</taxon>
        <taxon>Actinomycetes</taxon>
        <taxon>Micrococcales</taxon>
        <taxon>Intrasporangiaceae</taxon>
        <taxon>Phycicoccus</taxon>
    </lineage>
</organism>
<evidence type="ECO:0000313" key="3">
    <source>
        <dbReference type="EMBL" id="QNN50219.1"/>
    </source>
</evidence>
<dbReference type="AlphaFoldDB" id="A0A7G9R3P4"/>
<evidence type="ECO:0000313" key="4">
    <source>
        <dbReference type="Proteomes" id="UP000515976"/>
    </source>
</evidence>